<sequence length="90" mass="9927">MSDKQQVGRIALRVEGNFWNAYYALPDTMNDAVLIGSIGMAFIVNNPDRKQAFMAMMRECVGDALSARGLSVSHWKDPVSAPEHEKAGRS</sequence>
<dbReference type="OrthoDB" id="7865895at2"/>
<gene>
    <name evidence="1" type="ORF">D2T31_00475</name>
</gene>
<organism evidence="1 2">
    <name type="scientific">Paenirhodobacter populi</name>
    <dbReference type="NCBI Taxonomy" id="2306993"/>
    <lineage>
        <taxon>Bacteria</taxon>
        <taxon>Pseudomonadati</taxon>
        <taxon>Pseudomonadota</taxon>
        <taxon>Alphaproteobacteria</taxon>
        <taxon>Rhodobacterales</taxon>
        <taxon>Rhodobacter group</taxon>
        <taxon>Paenirhodobacter</taxon>
    </lineage>
</organism>
<reference evidence="1 2" key="2">
    <citation type="submission" date="2019-01" db="EMBL/GenBank/DDBJ databases">
        <authorList>
            <person name="Li Y."/>
        </authorList>
    </citation>
    <scope>NUCLEOTIDE SEQUENCE [LARGE SCALE GENOMIC DNA]</scope>
    <source>
        <strain evidence="1 2">D19-10-3-21</strain>
    </source>
</reference>
<evidence type="ECO:0000313" key="1">
    <source>
        <dbReference type="EMBL" id="RWR32492.1"/>
    </source>
</evidence>
<accession>A0A443KI88</accession>
<dbReference type="AlphaFoldDB" id="A0A443KI88"/>
<protein>
    <submittedName>
        <fullName evidence="1">Uncharacterized protein</fullName>
    </submittedName>
</protein>
<name>A0A443KI88_9RHOB</name>
<proteinExistence type="predicted"/>
<dbReference type="Proteomes" id="UP000285295">
    <property type="component" value="Unassembled WGS sequence"/>
</dbReference>
<dbReference type="RefSeq" id="WP_128235281.1">
    <property type="nucleotide sequence ID" value="NZ_SAUX01000001.1"/>
</dbReference>
<reference evidence="1 2" key="1">
    <citation type="submission" date="2019-01" db="EMBL/GenBank/DDBJ databases">
        <title>Sinorhodobacter populi sp. nov. isolated from the symptomatic bark tissue of Populus euramericana canker.</title>
        <authorList>
            <person name="Xu G."/>
        </authorList>
    </citation>
    <scope>NUCLEOTIDE SEQUENCE [LARGE SCALE GENOMIC DNA]</scope>
    <source>
        <strain evidence="1 2">D19-10-3-21</strain>
    </source>
</reference>
<evidence type="ECO:0000313" key="2">
    <source>
        <dbReference type="Proteomes" id="UP000285295"/>
    </source>
</evidence>
<dbReference type="EMBL" id="SAUX01000001">
    <property type="protein sequence ID" value="RWR32492.1"/>
    <property type="molecule type" value="Genomic_DNA"/>
</dbReference>
<comment type="caution">
    <text evidence="1">The sequence shown here is derived from an EMBL/GenBank/DDBJ whole genome shotgun (WGS) entry which is preliminary data.</text>
</comment>